<comment type="caution">
    <text evidence="1">The sequence shown here is derived from an EMBL/GenBank/DDBJ whole genome shotgun (WGS) entry which is preliminary data.</text>
</comment>
<accession>A0AAE0ZBZ9</accession>
<dbReference type="Proteomes" id="UP001283361">
    <property type="component" value="Unassembled WGS sequence"/>
</dbReference>
<sequence>MNPGNISPDCEKGLSLLRGGAWLLKPHQLSESCAGVTLFGRHDCRCCTASPFLPLPSGSLTQFVRGLGLD</sequence>
<protein>
    <submittedName>
        <fullName evidence="1">Uncharacterized protein</fullName>
    </submittedName>
</protein>
<dbReference type="EMBL" id="JAWDGP010004208">
    <property type="protein sequence ID" value="KAK3766669.1"/>
    <property type="molecule type" value="Genomic_DNA"/>
</dbReference>
<organism evidence="1 2">
    <name type="scientific">Elysia crispata</name>
    <name type="common">lettuce slug</name>
    <dbReference type="NCBI Taxonomy" id="231223"/>
    <lineage>
        <taxon>Eukaryota</taxon>
        <taxon>Metazoa</taxon>
        <taxon>Spiralia</taxon>
        <taxon>Lophotrochozoa</taxon>
        <taxon>Mollusca</taxon>
        <taxon>Gastropoda</taxon>
        <taxon>Heterobranchia</taxon>
        <taxon>Euthyneura</taxon>
        <taxon>Panpulmonata</taxon>
        <taxon>Sacoglossa</taxon>
        <taxon>Placobranchoidea</taxon>
        <taxon>Plakobranchidae</taxon>
        <taxon>Elysia</taxon>
    </lineage>
</organism>
<gene>
    <name evidence="1" type="ORF">RRG08_042447</name>
</gene>
<name>A0AAE0ZBZ9_9GAST</name>
<proteinExistence type="predicted"/>
<keyword evidence="2" id="KW-1185">Reference proteome</keyword>
<dbReference type="AlphaFoldDB" id="A0AAE0ZBZ9"/>
<reference evidence="1" key="1">
    <citation type="journal article" date="2023" name="G3 (Bethesda)">
        <title>A reference genome for the long-term kleptoplast-retaining sea slug Elysia crispata morphotype clarki.</title>
        <authorList>
            <person name="Eastman K.E."/>
            <person name="Pendleton A.L."/>
            <person name="Shaikh M.A."/>
            <person name="Suttiyut T."/>
            <person name="Ogas R."/>
            <person name="Tomko P."/>
            <person name="Gavelis G."/>
            <person name="Widhalm J.R."/>
            <person name="Wisecaver J.H."/>
        </authorList>
    </citation>
    <scope>NUCLEOTIDE SEQUENCE</scope>
    <source>
        <strain evidence="1">ECLA1</strain>
    </source>
</reference>
<evidence type="ECO:0000313" key="2">
    <source>
        <dbReference type="Proteomes" id="UP001283361"/>
    </source>
</evidence>
<evidence type="ECO:0000313" key="1">
    <source>
        <dbReference type="EMBL" id="KAK3766669.1"/>
    </source>
</evidence>